<reference evidence="1" key="1">
    <citation type="submission" date="2018-05" db="EMBL/GenBank/DDBJ databases">
        <authorList>
            <person name="Lanie J.A."/>
            <person name="Ng W.-L."/>
            <person name="Kazmierczak K.M."/>
            <person name="Andrzejewski T.M."/>
            <person name="Davidsen T.M."/>
            <person name="Wayne K.J."/>
            <person name="Tettelin H."/>
            <person name="Glass J.I."/>
            <person name="Rusch D."/>
            <person name="Podicherti R."/>
            <person name="Tsui H.-C.T."/>
            <person name="Winkler M.E."/>
        </authorList>
    </citation>
    <scope>NUCLEOTIDE SEQUENCE</scope>
</reference>
<gene>
    <name evidence="1" type="ORF">METZ01_LOCUS414721</name>
</gene>
<feature type="non-terminal residue" evidence="1">
    <location>
        <position position="1"/>
    </location>
</feature>
<dbReference type="EMBL" id="UINC01162227">
    <property type="protein sequence ID" value="SVD61867.1"/>
    <property type="molecule type" value="Genomic_DNA"/>
</dbReference>
<sequence>DGDLAITIADGGAITTSGNATVTGDLTITGNDATFGNGESISNGTDGTLAITAPTTSVSGDLSVGTSLQTATIDYTDGDLAITISDGGAVTTSGNLTVGDDLNLASDAAVLSLGEDGDVTLTHVPDVGILLGDTRQMQFRDNALKISSTIDGQLDIDADTEVEITANTVDLNGALDVSGNVTVGASLQTATIDYTDGDLAITISDGGAVTTSGDLTVGGTISGGNITASSLAADDIVAGDGAVSISTSSGAITLTSAAALNLNPATGSAIVLDGT</sequence>
<accession>A0A382WSN9</accession>
<protein>
    <submittedName>
        <fullName evidence="1">Uncharacterized protein</fullName>
    </submittedName>
</protein>
<proteinExistence type="predicted"/>
<name>A0A382WSN9_9ZZZZ</name>
<organism evidence="1">
    <name type="scientific">marine metagenome</name>
    <dbReference type="NCBI Taxonomy" id="408172"/>
    <lineage>
        <taxon>unclassified sequences</taxon>
        <taxon>metagenomes</taxon>
        <taxon>ecological metagenomes</taxon>
    </lineage>
</organism>
<feature type="non-terminal residue" evidence="1">
    <location>
        <position position="275"/>
    </location>
</feature>
<dbReference type="AlphaFoldDB" id="A0A382WSN9"/>
<evidence type="ECO:0000313" key="1">
    <source>
        <dbReference type="EMBL" id="SVD61867.1"/>
    </source>
</evidence>